<dbReference type="EMBL" id="CP012752">
    <property type="protein sequence ID" value="ALG10284.1"/>
    <property type="molecule type" value="Genomic_DNA"/>
</dbReference>
<evidence type="ECO:0000313" key="1">
    <source>
        <dbReference type="EMBL" id="ALG10284.1"/>
    </source>
</evidence>
<evidence type="ECO:0000313" key="2">
    <source>
        <dbReference type="Proteomes" id="UP000063699"/>
    </source>
</evidence>
<sequence length="410" mass="46127">MAQRILVRVDGLDQAWTDPSDEQLFDLISELNLRHQYMIVDRVGAPNDQYYIQLRISDELDYYDIEYRDGGPESHFTAVVNRDNEFAAHELVSRVIAQWAAGRDGWREALPWRPWAPERCGCCGHAVTTSGQIDFRLYRPEAAIDMPQDAVHGVKPGLLRVDGVGAFVRCLLPIALTEDVTMVFGAWMKVSDADLDHAASVWDADAYEDLVLHGTFANVIKPWGEEIFDAPLTAVVRNAAEIPYIDASDHPLLHRVLTETWNRDYVLSFFGVALPVTFRESIGGNWSVERTAGMTARVESGTLTFTGNGRTVHIDQFSDRRDRPAEDFLNALLDGAPEVPVGQSSRQETGVEVRYCFWLVNTVDGKRQSEVYCFVAWPGAALRVVFIHDDPSESEHAWAMHVFNSVQYHG</sequence>
<reference evidence="1 2" key="1">
    <citation type="submission" date="2015-07" db="EMBL/GenBank/DDBJ databases">
        <title>Genome sequencing of Kibdelosporangium phytohabitans.</title>
        <authorList>
            <person name="Qin S."/>
            <person name="Xing K."/>
        </authorList>
    </citation>
    <scope>NUCLEOTIDE SEQUENCE [LARGE SCALE GENOMIC DNA]</scope>
    <source>
        <strain evidence="1 2">KLBMP1111</strain>
    </source>
</reference>
<organism evidence="1 2">
    <name type="scientific">Kibdelosporangium phytohabitans</name>
    <dbReference type="NCBI Taxonomy" id="860235"/>
    <lineage>
        <taxon>Bacteria</taxon>
        <taxon>Bacillati</taxon>
        <taxon>Actinomycetota</taxon>
        <taxon>Actinomycetes</taxon>
        <taxon>Pseudonocardiales</taxon>
        <taxon>Pseudonocardiaceae</taxon>
        <taxon>Kibdelosporangium</taxon>
    </lineage>
</organism>
<dbReference type="STRING" id="860235.AOZ06_28340"/>
<gene>
    <name evidence="1" type="ORF">AOZ06_28340</name>
</gene>
<name>A0A0N9HXW8_9PSEU</name>
<dbReference type="Pfam" id="PF09965">
    <property type="entry name" value="DUF2199"/>
    <property type="match status" value="1"/>
</dbReference>
<dbReference type="KEGG" id="kphy:AOZ06_28340"/>
<dbReference type="Proteomes" id="UP000063699">
    <property type="component" value="Chromosome"/>
</dbReference>
<dbReference type="OrthoDB" id="3523497at2"/>
<accession>A0A0N9HXW8</accession>
<dbReference type="AlphaFoldDB" id="A0A0N9HXW8"/>
<proteinExistence type="predicted"/>
<keyword evidence="2" id="KW-1185">Reference proteome</keyword>
<protein>
    <submittedName>
        <fullName evidence="1">Uncharacterized protein</fullName>
    </submittedName>
</protein>
<dbReference type="RefSeq" id="WP_054292187.1">
    <property type="nucleotide sequence ID" value="NZ_CP012752.1"/>
</dbReference>
<dbReference type="InterPro" id="IPR018697">
    <property type="entry name" value="DUF2199"/>
</dbReference>